<organism evidence="2 3">
    <name type="scientific">Denitrobacterium detoxificans</name>
    <dbReference type="NCBI Taxonomy" id="79604"/>
    <lineage>
        <taxon>Bacteria</taxon>
        <taxon>Bacillati</taxon>
        <taxon>Actinomycetota</taxon>
        <taxon>Coriobacteriia</taxon>
        <taxon>Eggerthellales</taxon>
        <taxon>Eggerthellaceae</taxon>
        <taxon>Denitrobacterium</taxon>
    </lineage>
</organism>
<evidence type="ECO:0000313" key="2">
    <source>
        <dbReference type="EMBL" id="SEO45168.1"/>
    </source>
</evidence>
<dbReference type="Pfam" id="PF01206">
    <property type="entry name" value="TusA"/>
    <property type="match status" value="1"/>
</dbReference>
<dbReference type="Gene3D" id="3.30.110.40">
    <property type="entry name" value="TusA-like domain"/>
    <property type="match status" value="1"/>
</dbReference>
<dbReference type="AlphaFoldDB" id="A0A172RW10"/>
<keyword evidence="2" id="KW-0808">Transferase</keyword>
<dbReference type="Proteomes" id="UP000182975">
    <property type="component" value="Unassembled WGS sequence"/>
</dbReference>
<feature type="domain" description="UPF0033" evidence="1">
    <location>
        <begin position="2"/>
        <end position="53"/>
    </location>
</feature>
<reference evidence="3" key="1">
    <citation type="submission" date="2016-10" db="EMBL/GenBank/DDBJ databases">
        <authorList>
            <person name="Varghese N."/>
        </authorList>
    </citation>
    <scope>NUCLEOTIDE SEQUENCE [LARGE SCALE GENOMIC DNA]</scope>
    <source>
        <strain evidence="3">DSM 21843</strain>
    </source>
</reference>
<dbReference type="SUPFAM" id="SSF64307">
    <property type="entry name" value="SirA-like"/>
    <property type="match status" value="1"/>
</dbReference>
<evidence type="ECO:0000313" key="3">
    <source>
        <dbReference type="Proteomes" id="UP000182975"/>
    </source>
</evidence>
<dbReference type="InterPro" id="IPR001455">
    <property type="entry name" value="TusA-like"/>
</dbReference>
<dbReference type="KEGG" id="ddt:AAY81_00530"/>
<proteinExistence type="predicted"/>
<dbReference type="EMBL" id="FOEC01000001">
    <property type="protein sequence ID" value="SEO45168.1"/>
    <property type="molecule type" value="Genomic_DNA"/>
</dbReference>
<dbReference type="InterPro" id="IPR036868">
    <property type="entry name" value="TusA-like_sf"/>
</dbReference>
<dbReference type="OrthoDB" id="8636759at2"/>
<evidence type="ECO:0000259" key="1">
    <source>
        <dbReference type="Pfam" id="PF01206"/>
    </source>
</evidence>
<dbReference type="STRING" id="79604.AAY81_00530"/>
<gene>
    <name evidence="2" type="ORF">SAMN02910314_00302</name>
</gene>
<protein>
    <submittedName>
        <fullName evidence="2">TusA-related sulfurtransferase</fullName>
    </submittedName>
</protein>
<keyword evidence="3" id="KW-1185">Reference proteome</keyword>
<dbReference type="RefSeq" id="WP_066660052.1">
    <property type="nucleotide sequence ID" value="NZ_CP011402.1"/>
</dbReference>
<dbReference type="GO" id="GO:0016740">
    <property type="term" value="F:transferase activity"/>
    <property type="evidence" value="ECO:0007669"/>
    <property type="project" value="UniProtKB-KW"/>
</dbReference>
<sequence>MHEVDARGLSCPEPALMTVEAINEFPNEPFRVLVSNATSKQNVVEILTKRGRTPQVSQDGLDFVIDVK</sequence>
<name>A0A172RW10_9ACTN</name>
<accession>A0A172RW10</accession>
<dbReference type="PATRIC" id="fig|79604.3.peg.110"/>